<evidence type="ECO:0000256" key="3">
    <source>
        <dbReference type="SAM" id="Phobius"/>
    </source>
</evidence>
<feature type="transmembrane region" description="Helical" evidence="3">
    <location>
        <begin position="173"/>
        <end position="190"/>
    </location>
</feature>
<dbReference type="GO" id="GO:0008053">
    <property type="term" value="P:mitochondrial fusion"/>
    <property type="evidence" value="ECO:0007669"/>
    <property type="project" value="TreeGrafter"/>
</dbReference>
<dbReference type="InterPro" id="IPR002475">
    <property type="entry name" value="Bcl2-like"/>
</dbReference>
<keyword evidence="2" id="KW-0053">Apoptosis</keyword>
<evidence type="ECO:0000256" key="1">
    <source>
        <dbReference type="ARBA" id="ARBA00009458"/>
    </source>
</evidence>
<dbReference type="STRING" id="188477.A0A3S1BIC3"/>
<dbReference type="PANTHER" id="PTHR11256:SF56">
    <property type="entry name" value="BCL-2 BCL-2 HOMOLOGY REGION 1-3 DOMAIN-CONTAINING PROTEIN"/>
    <property type="match status" value="1"/>
</dbReference>
<dbReference type="Proteomes" id="UP000271974">
    <property type="component" value="Unassembled WGS sequence"/>
</dbReference>
<comment type="caution">
    <text evidence="5">The sequence shown here is derived from an EMBL/GenBank/DDBJ whole genome shotgun (WGS) entry which is preliminary data.</text>
</comment>
<feature type="transmembrane region" description="Helical" evidence="3">
    <location>
        <begin position="135"/>
        <end position="153"/>
    </location>
</feature>
<dbReference type="SMART" id="SM00337">
    <property type="entry name" value="BCL"/>
    <property type="match status" value="1"/>
</dbReference>
<dbReference type="GO" id="GO:0005741">
    <property type="term" value="C:mitochondrial outer membrane"/>
    <property type="evidence" value="ECO:0007669"/>
    <property type="project" value="TreeGrafter"/>
</dbReference>
<keyword evidence="3" id="KW-1133">Transmembrane helix</keyword>
<dbReference type="GO" id="GO:0051400">
    <property type="term" value="F:BH domain binding"/>
    <property type="evidence" value="ECO:0007669"/>
    <property type="project" value="TreeGrafter"/>
</dbReference>
<accession>A0A3S1BIC3</accession>
<dbReference type="PROSITE" id="PS50062">
    <property type="entry name" value="BCL2_FAMILY"/>
    <property type="match status" value="1"/>
</dbReference>
<evidence type="ECO:0000256" key="2">
    <source>
        <dbReference type="ARBA" id="ARBA00022703"/>
    </source>
</evidence>
<dbReference type="PANTHER" id="PTHR11256">
    <property type="entry name" value="BCL-2 RELATED"/>
    <property type="match status" value="1"/>
</dbReference>
<dbReference type="InterPro" id="IPR036834">
    <property type="entry name" value="Bcl-2-like_sf"/>
</dbReference>
<dbReference type="GO" id="GO:0015267">
    <property type="term" value="F:channel activity"/>
    <property type="evidence" value="ECO:0007669"/>
    <property type="project" value="TreeGrafter"/>
</dbReference>
<dbReference type="GO" id="GO:0001836">
    <property type="term" value="P:release of cytochrome c from mitochondria"/>
    <property type="evidence" value="ECO:0007669"/>
    <property type="project" value="TreeGrafter"/>
</dbReference>
<dbReference type="OrthoDB" id="6080198at2759"/>
<dbReference type="Pfam" id="PF00452">
    <property type="entry name" value="Bcl-2"/>
    <property type="match status" value="1"/>
</dbReference>
<evidence type="ECO:0000259" key="4">
    <source>
        <dbReference type="SMART" id="SM00337"/>
    </source>
</evidence>
<feature type="domain" description="Bcl-2 Bcl-2 homology region 1-3" evidence="4">
    <location>
        <begin position="65"/>
        <end position="158"/>
    </location>
</feature>
<keyword evidence="3" id="KW-0812">Transmembrane</keyword>
<protein>
    <recommendedName>
        <fullName evidence="4">Bcl-2 Bcl-2 homology region 1-3 domain-containing protein</fullName>
    </recommendedName>
</protein>
<name>A0A3S1BIC3_ELYCH</name>
<organism evidence="5 6">
    <name type="scientific">Elysia chlorotica</name>
    <name type="common">Eastern emerald elysia</name>
    <name type="synonym">Sea slug</name>
    <dbReference type="NCBI Taxonomy" id="188477"/>
    <lineage>
        <taxon>Eukaryota</taxon>
        <taxon>Metazoa</taxon>
        <taxon>Spiralia</taxon>
        <taxon>Lophotrochozoa</taxon>
        <taxon>Mollusca</taxon>
        <taxon>Gastropoda</taxon>
        <taxon>Heterobranchia</taxon>
        <taxon>Euthyneura</taxon>
        <taxon>Panpulmonata</taxon>
        <taxon>Sacoglossa</taxon>
        <taxon>Placobranchoidea</taxon>
        <taxon>Plakobranchidae</taxon>
        <taxon>Elysia</taxon>
    </lineage>
</organism>
<dbReference type="InterPro" id="IPR046371">
    <property type="entry name" value="Bcl-2_BH1-3"/>
</dbReference>
<gene>
    <name evidence="5" type="ORF">EGW08_007880</name>
</gene>
<dbReference type="SUPFAM" id="SSF56854">
    <property type="entry name" value="Bcl-2 inhibitors of programmed cell death"/>
    <property type="match status" value="1"/>
</dbReference>
<dbReference type="GO" id="GO:0097192">
    <property type="term" value="P:extrinsic apoptotic signaling pathway in absence of ligand"/>
    <property type="evidence" value="ECO:0007669"/>
    <property type="project" value="TreeGrafter"/>
</dbReference>
<sequence length="193" mass="22242">MADFNGRRPPALTIDRVLYQSRFFLNDYVHEMFNRDGIENDSPVMEVLQETEAPRELPPEHVIEIKRAIKDIIDAQEEDRKLSKVPPGREEEVTMNVARGLFDDGIFNWARVLGLFYLAYKICKKAMNLVGLFRSLINTIIQFMSENVINWIIQQGGWDGILDFVRRSTIRNALVFGGVAIGVAAIIMYNHRR</sequence>
<dbReference type="Gene3D" id="1.10.437.10">
    <property type="entry name" value="Blc2-like"/>
    <property type="match status" value="1"/>
</dbReference>
<comment type="similarity">
    <text evidence="1">Belongs to the Bcl-2 family.</text>
</comment>
<proteinExistence type="inferred from homology"/>
<evidence type="ECO:0000313" key="5">
    <source>
        <dbReference type="EMBL" id="RUS84348.1"/>
    </source>
</evidence>
<evidence type="ECO:0000313" key="6">
    <source>
        <dbReference type="Proteomes" id="UP000271974"/>
    </source>
</evidence>
<dbReference type="GO" id="GO:0008630">
    <property type="term" value="P:intrinsic apoptotic signaling pathway in response to DNA damage"/>
    <property type="evidence" value="ECO:0007669"/>
    <property type="project" value="TreeGrafter"/>
</dbReference>
<reference evidence="5 6" key="1">
    <citation type="submission" date="2019-01" db="EMBL/GenBank/DDBJ databases">
        <title>A draft genome assembly of the solar-powered sea slug Elysia chlorotica.</title>
        <authorList>
            <person name="Cai H."/>
            <person name="Li Q."/>
            <person name="Fang X."/>
            <person name="Li J."/>
            <person name="Curtis N.E."/>
            <person name="Altenburger A."/>
            <person name="Shibata T."/>
            <person name="Feng M."/>
            <person name="Maeda T."/>
            <person name="Schwartz J.A."/>
            <person name="Shigenobu S."/>
            <person name="Lundholm N."/>
            <person name="Nishiyama T."/>
            <person name="Yang H."/>
            <person name="Hasebe M."/>
            <person name="Li S."/>
            <person name="Pierce S.K."/>
            <person name="Wang J."/>
        </authorList>
    </citation>
    <scope>NUCLEOTIDE SEQUENCE [LARGE SCALE GENOMIC DNA]</scope>
    <source>
        <strain evidence="5">EC2010</strain>
        <tissue evidence="5">Whole organism of an adult</tissue>
    </source>
</reference>
<dbReference type="GO" id="GO:0042981">
    <property type="term" value="P:regulation of apoptotic process"/>
    <property type="evidence" value="ECO:0007669"/>
    <property type="project" value="InterPro"/>
</dbReference>
<keyword evidence="3" id="KW-0472">Membrane</keyword>
<keyword evidence="6" id="KW-1185">Reference proteome</keyword>
<dbReference type="EMBL" id="RQTK01000208">
    <property type="protein sequence ID" value="RUS84348.1"/>
    <property type="molecule type" value="Genomic_DNA"/>
</dbReference>
<dbReference type="CDD" id="cd06845">
    <property type="entry name" value="Bcl-2_like"/>
    <property type="match status" value="1"/>
</dbReference>
<dbReference type="AlphaFoldDB" id="A0A3S1BIC3"/>
<dbReference type="InterPro" id="IPR026298">
    <property type="entry name" value="Bcl-2_fam"/>
</dbReference>